<evidence type="ECO:0000256" key="9">
    <source>
        <dbReference type="ARBA" id="ARBA00061550"/>
    </source>
</evidence>
<dbReference type="Proteomes" id="UP000008912">
    <property type="component" value="Unassembled WGS sequence"/>
</dbReference>
<comment type="subcellular location">
    <subcellularLocation>
        <location evidence="1">Nucleus</location>
        <location evidence="1">Nucleolus</location>
    </subcellularLocation>
</comment>
<feature type="compositionally biased region" description="Low complexity" evidence="11">
    <location>
        <begin position="1"/>
        <end position="25"/>
    </location>
</feature>
<dbReference type="InterPro" id="IPR016095">
    <property type="entry name" value="Ribosomal_uL1_3-a/b-sand"/>
</dbReference>
<dbReference type="Pfam" id="PF00687">
    <property type="entry name" value="Ribosomal_L1"/>
    <property type="match status" value="1"/>
</dbReference>
<dbReference type="Ensembl" id="ENSAMET00000036951.1">
    <property type="protein sequence ID" value="ENSAMEP00000029535.1"/>
    <property type="gene ID" value="ENSAMEG00000009570.2"/>
</dbReference>
<proteinExistence type="inferred from homology"/>
<keyword evidence="6" id="KW-0175">Coiled coil</keyword>
<evidence type="ECO:0000256" key="4">
    <source>
        <dbReference type="ARBA" id="ARBA00022843"/>
    </source>
</evidence>
<reference evidence="12" key="3">
    <citation type="submission" date="2025-09" db="UniProtKB">
        <authorList>
            <consortium name="Ensembl"/>
        </authorList>
    </citation>
    <scope>IDENTIFICATION</scope>
</reference>
<dbReference type="Gene3D" id="3.30.190.20">
    <property type="match status" value="1"/>
</dbReference>
<dbReference type="InterPro" id="IPR028364">
    <property type="entry name" value="Ribosomal_uL1/biogenesis"/>
</dbReference>
<dbReference type="InterPro" id="IPR050257">
    <property type="entry name" value="eL8/uL1-like"/>
</dbReference>
<dbReference type="AlphaFoldDB" id="A0A7N5JSF2"/>
<evidence type="ECO:0000256" key="5">
    <source>
        <dbReference type="ARBA" id="ARBA00022990"/>
    </source>
</evidence>
<protein>
    <recommendedName>
        <fullName evidence="10">Ribosomal L1 domain-containing protein 1</fullName>
    </recommendedName>
</protein>
<evidence type="ECO:0000313" key="12">
    <source>
        <dbReference type="Ensembl" id="ENSAMEP00000029535.1"/>
    </source>
</evidence>
<dbReference type="GO" id="GO:0003730">
    <property type="term" value="F:mRNA 3'-UTR binding"/>
    <property type="evidence" value="ECO:0007669"/>
    <property type="project" value="Ensembl"/>
</dbReference>
<feature type="region of interest" description="Disordered" evidence="11">
    <location>
        <begin position="277"/>
        <end position="363"/>
    </location>
</feature>
<keyword evidence="5" id="KW-0007">Acetylation</keyword>
<organism evidence="12 13">
    <name type="scientific">Ailuropoda melanoleuca</name>
    <name type="common">Giant panda</name>
    <dbReference type="NCBI Taxonomy" id="9646"/>
    <lineage>
        <taxon>Eukaryota</taxon>
        <taxon>Metazoa</taxon>
        <taxon>Chordata</taxon>
        <taxon>Craniata</taxon>
        <taxon>Vertebrata</taxon>
        <taxon>Euteleostomi</taxon>
        <taxon>Mammalia</taxon>
        <taxon>Eutheria</taxon>
        <taxon>Laurasiatheria</taxon>
        <taxon>Carnivora</taxon>
        <taxon>Caniformia</taxon>
        <taxon>Ursidae</taxon>
        <taxon>Ailuropoda</taxon>
    </lineage>
</organism>
<dbReference type="PANTHER" id="PTHR23105">
    <property type="entry name" value="RIBOSOMAL PROTEIN L7AE FAMILY MEMBER"/>
    <property type="match status" value="1"/>
</dbReference>
<evidence type="ECO:0000256" key="1">
    <source>
        <dbReference type="ARBA" id="ARBA00004604"/>
    </source>
</evidence>
<evidence type="ECO:0000256" key="11">
    <source>
        <dbReference type="SAM" id="MobiDB-lite"/>
    </source>
</evidence>
<feature type="compositionally biased region" description="Basic and acidic residues" evidence="11">
    <location>
        <begin position="338"/>
        <end position="352"/>
    </location>
</feature>
<evidence type="ECO:0000256" key="6">
    <source>
        <dbReference type="ARBA" id="ARBA00023054"/>
    </source>
</evidence>
<evidence type="ECO:0000256" key="10">
    <source>
        <dbReference type="ARBA" id="ARBA00070787"/>
    </source>
</evidence>
<dbReference type="GO" id="GO:0005694">
    <property type="term" value="C:chromosome"/>
    <property type="evidence" value="ECO:0007669"/>
    <property type="project" value="Ensembl"/>
</dbReference>
<name>A0A7N5JSF2_AILME</name>
<dbReference type="CDD" id="cd00403">
    <property type="entry name" value="Ribosomal_L1"/>
    <property type="match status" value="1"/>
</dbReference>
<dbReference type="GO" id="GO:0005829">
    <property type="term" value="C:cytosol"/>
    <property type="evidence" value="ECO:0007669"/>
    <property type="project" value="Ensembl"/>
</dbReference>
<feature type="compositionally biased region" description="Basic residues" evidence="11">
    <location>
        <begin position="300"/>
        <end position="310"/>
    </location>
</feature>
<comment type="function">
    <text evidence="8">Regulates cellular senescence through inhibition of PTEN translation. Acts as a pro-apoptotic regulator in response to DNA damage.</text>
</comment>
<dbReference type="GO" id="GO:0005929">
    <property type="term" value="C:cilium"/>
    <property type="evidence" value="ECO:0007669"/>
    <property type="project" value="Ensembl"/>
</dbReference>
<keyword evidence="3" id="KW-0597">Phosphoprotein</keyword>
<dbReference type="InterPro" id="IPR023674">
    <property type="entry name" value="Ribosomal_uL1-like"/>
</dbReference>
<dbReference type="GeneTree" id="ENSGT00440000038603"/>
<keyword evidence="13" id="KW-1185">Reference proteome</keyword>
<dbReference type="GO" id="GO:2000772">
    <property type="term" value="P:regulation of cellular senescence"/>
    <property type="evidence" value="ECO:0007669"/>
    <property type="project" value="Ensembl"/>
</dbReference>
<dbReference type="SUPFAM" id="SSF56808">
    <property type="entry name" value="Ribosomal protein L1"/>
    <property type="match status" value="1"/>
</dbReference>
<keyword evidence="7" id="KW-0539">Nucleus</keyword>
<evidence type="ECO:0000313" key="13">
    <source>
        <dbReference type="Proteomes" id="UP000008912"/>
    </source>
</evidence>
<reference evidence="12 13" key="1">
    <citation type="journal article" date="2010" name="Nature">
        <title>The sequence and de novo assembly of the giant panda genome.</title>
        <authorList>
            <person name="Li R."/>
            <person name="Fan W."/>
            <person name="Tian G."/>
            <person name="Zhu H."/>
            <person name="He L."/>
            <person name="Cai J."/>
            <person name="Huang Q."/>
            <person name="Cai Q."/>
            <person name="Li B."/>
            <person name="Bai Y."/>
            <person name="Zhang Z."/>
            <person name="Zhang Y."/>
            <person name="Wang W."/>
            <person name="Li J."/>
            <person name="Wei F."/>
            <person name="Li H."/>
            <person name="Jian M."/>
            <person name="Li J."/>
            <person name="Zhang Z."/>
            <person name="Nielsen R."/>
            <person name="Li D."/>
            <person name="Gu W."/>
            <person name="Yang Z."/>
            <person name="Xuan Z."/>
            <person name="Ryder O.A."/>
            <person name="Leung F.C."/>
            <person name="Zhou Y."/>
            <person name="Cao J."/>
            <person name="Sun X."/>
            <person name="Fu Y."/>
            <person name="Fang X."/>
            <person name="Guo X."/>
            <person name="Wang B."/>
            <person name="Hou R."/>
            <person name="Shen F."/>
            <person name="Mu B."/>
            <person name="Ni P."/>
            <person name="Lin R."/>
            <person name="Qian W."/>
            <person name="Wang G."/>
            <person name="Yu C."/>
            <person name="Nie W."/>
            <person name="Wang J."/>
            <person name="Wu Z."/>
            <person name="Liang H."/>
            <person name="Min J."/>
            <person name="Wu Q."/>
            <person name="Cheng S."/>
            <person name="Ruan J."/>
            <person name="Wang M."/>
            <person name="Shi Z."/>
            <person name="Wen M."/>
            <person name="Liu B."/>
            <person name="Ren X."/>
            <person name="Zheng H."/>
            <person name="Dong D."/>
            <person name="Cook K."/>
            <person name="Shan G."/>
            <person name="Zhang H."/>
            <person name="Kosiol C."/>
            <person name="Xie X."/>
            <person name="Lu Z."/>
            <person name="Zheng H."/>
            <person name="Li Y."/>
            <person name="Steiner C.C."/>
            <person name="Lam T.T."/>
            <person name="Lin S."/>
            <person name="Zhang Q."/>
            <person name="Li G."/>
            <person name="Tian J."/>
            <person name="Gong T."/>
            <person name="Liu H."/>
            <person name="Zhang D."/>
            <person name="Fang L."/>
            <person name="Ye C."/>
            <person name="Zhang J."/>
            <person name="Hu W."/>
            <person name="Xu A."/>
            <person name="Ren Y."/>
            <person name="Zhang G."/>
            <person name="Bruford M.W."/>
            <person name="Li Q."/>
            <person name="Ma L."/>
            <person name="Guo Y."/>
            <person name="An N."/>
            <person name="Hu Y."/>
            <person name="Zheng Y."/>
            <person name="Shi Y."/>
            <person name="Li Z."/>
            <person name="Liu Q."/>
            <person name="Chen Y."/>
            <person name="Zhao J."/>
            <person name="Qu N."/>
            <person name="Zhao S."/>
            <person name="Tian F."/>
            <person name="Wang X."/>
            <person name="Wang H."/>
            <person name="Xu L."/>
            <person name="Liu X."/>
            <person name="Vinar T."/>
            <person name="Wang Y."/>
            <person name="Lam T.W."/>
            <person name="Yiu S.M."/>
            <person name="Liu S."/>
            <person name="Zhang H."/>
            <person name="Li D."/>
            <person name="Huang Y."/>
            <person name="Wang X."/>
            <person name="Yang G."/>
            <person name="Jiang Z."/>
            <person name="Wang J."/>
            <person name="Qin N."/>
            <person name="Li L."/>
            <person name="Li J."/>
            <person name="Bolund L."/>
            <person name="Kristiansen K."/>
            <person name="Wong G.K."/>
            <person name="Olson M."/>
            <person name="Zhang X."/>
            <person name="Li S."/>
            <person name="Yang H."/>
            <person name="Wang J."/>
            <person name="Wang J."/>
        </authorList>
    </citation>
    <scope>NUCLEOTIDE SEQUENCE [LARGE SCALE GENOMIC DNA]</scope>
</reference>
<comment type="similarity">
    <text evidence="9">Belongs to the universal ribosomal protein uL1 family. Highly divergent.</text>
</comment>
<dbReference type="Gene3D" id="3.40.50.790">
    <property type="match status" value="1"/>
</dbReference>
<keyword evidence="4" id="KW-0832">Ubl conjugation</keyword>
<dbReference type="GO" id="GO:0005730">
    <property type="term" value="C:nucleolus"/>
    <property type="evidence" value="ECO:0007669"/>
    <property type="project" value="UniProtKB-SubCell"/>
</dbReference>
<dbReference type="GO" id="GO:0032880">
    <property type="term" value="P:regulation of protein localization"/>
    <property type="evidence" value="ECO:0007669"/>
    <property type="project" value="Ensembl"/>
</dbReference>
<dbReference type="InParanoid" id="A0A7N5JSF2"/>
<reference evidence="12" key="2">
    <citation type="submission" date="2025-08" db="UniProtKB">
        <authorList>
            <consortium name="Ensembl"/>
        </authorList>
    </citation>
    <scope>IDENTIFICATION</scope>
</reference>
<dbReference type="FunFam" id="3.40.50.790:FF:000004">
    <property type="entry name" value="Ribosomal L1 domain-containing 1-like 1"/>
    <property type="match status" value="1"/>
</dbReference>
<dbReference type="GO" id="GO:0042981">
    <property type="term" value="P:regulation of apoptotic process"/>
    <property type="evidence" value="ECO:0007669"/>
    <property type="project" value="Ensembl"/>
</dbReference>
<keyword evidence="2" id="KW-1017">Isopeptide bond</keyword>
<feature type="region of interest" description="Disordered" evidence="11">
    <location>
        <begin position="1"/>
        <end position="30"/>
    </location>
</feature>
<gene>
    <name evidence="12" type="primary">RSL1D1</name>
</gene>
<evidence type="ECO:0000256" key="3">
    <source>
        <dbReference type="ARBA" id="ARBA00022553"/>
    </source>
</evidence>
<evidence type="ECO:0000256" key="7">
    <source>
        <dbReference type="ARBA" id="ARBA00023242"/>
    </source>
</evidence>
<sequence length="545" mass="59471">MEGSASTPPSSSTAASASAPATPTSVEQLDKGQIRKAVEALLAHSKSRKNANGLLLNENENFFLMVVLWKIPSKELRVRVSLPHSIRSDLTDICLLTKDEPNLTPEKTERFYKKLLNKHGIKTISQIIPLRTLKKEYKAYEAKLRLLGSFDFFLTDARIRRLLPSHLGRHFYHRKKVPVPVNLLAKNLSSEINECIGGTVVNISKSGSCSTIRVGHTGMEVEHIVDNIITVTERLSQKLPEKWESVKLLYVKTERSASLPIFSSFVSCQDEAKGICTPSQKKKEAKKKQKQKEYREKQKEKKKNKRHAKQPGKAPSALKKEDADPKTSGAAAPGPAPWKDEPGAREKKEGSKGKAPSKVQDDSEDEIPLLVPIVNTPAKGGAEVFSLILIRIVGNTACGFKKQARGRNVGSGSVADGESWIPTSLALGNCAGPGRAWVLGPETSPTPHPCWLLKSDCMGFTGSFKGMEFLNFLVPWYSVSSFSVSIQLPGEGLLNMTGQERGGLRAHKAVLTVVATSMASARGSDSPRAIPALDRFGVLSHSSNP</sequence>
<dbReference type="GO" id="GO:0048027">
    <property type="term" value="F:mRNA 5'-UTR binding"/>
    <property type="evidence" value="ECO:0007669"/>
    <property type="project" value="Ensembl"/>
</dbReference>
<accession>A0A7N5JSF2</accession>
<evidence type="ECO:0000256" key="2">
    <source>
        <dbReference type="ARBA" id="ARBA00022499"/>
    </source>
</evidence>
<evidence type="ECO:0000256" key="8">
    <source>
        <dbReference type="ARBA" id="ARBA00054167"/>
    </source>
</evidence>